<dbReference type="OrthoDB" id="9810913at2"/>
<comment type="similarity">
    <text evidence="1 2">Belongs to the DegT/DnrJ/EryC1 family.</text>
</comment>
<gene>
    <name evidence="3" type="primary">pseC</name>
    <name evidence="3" type="ORF">ECE50_023245</name>
</gene>
<evidence type="ECO:0000313" key="3">
    <source>
        <dbReference type="EMBL" id="NSL89778.1"/>
    </source>
</evidence>
<reference evidence="3" key="1">
    <citation type="submission" date="2020-05" db="EMBL/GenBank/DDBJ databases">
        <title>Chitinophaga laudate sp. nov., isolated from a tropical peat swamp.</title>
        <authorList>
            <person name="Goh C.B.S."/>
            <person name="Lee M.S."/>
            <person name="Parimannan S."/>
            <person name="Pasbakhsh P."/>
            <person name="Yule C.M."/>
            <person name="Rajandas H."/>
            <person name="Loke S."/>
            <person name="Croft L."/>
            <person name="Tan J.B.L."/>
        </authorList>
    </citation>
    <scope>NUCLEOTIDE SEQUENCE</scope>
    <source>
        <strain evidence="3">Mgbs1</strain>
    </source>
</reference>
<dbReference type="InterPro" id="IPR000653">
    <property type="entry name" value="DegT/StrS_aminotransferase"/>
</dbReference>
<keyword evidence="4" id="KW-1185">Reference proteome</keyword>
<dbReference type="GO" id="GO:0000271">
    <property type="term" value="P:polysaccharide biosynthetic process"/>
    <property type="evidence" value="ECO:0007669"/>
    <property type="project" value="TreeGrafter"/>
</dbReference>
<evidence type="ECO:0000256" key="1">
    <source>
        <dbReference type="ARBA" id="ARBA00037999"/>
    </source>
</evidence>
<dbReference type="EC" id="2.6.1.92" evidence="3"/>
<organism evidence="3 4">
    <name type="scientific">Chitinophaga solisilvae</name>
    <dbReference type="NCBI Taxonomy" id="1233460"/>
    <lineage>
        <taxon>Bacteria</taxon>
        <taxon>Pseudomonadati</taxon>
        <taxon>Bacteroidota</taxon>
        <taxon>Chitinophagia</taxon>
        <taxon>Chitinophagales</taxon>
        <taxon>Chitinophagaceae</taxon>
        <taxon>Chitinophaga</taxon>
    </lineage>
</organism>
<evidence type="ECO:0000256" key="2">
    <source>
        <dbReference type="RuleBase" id="RU004508"/>
    </source>
</evidence>
<dbReference type="PANTHER" id="PTHR30244:SF34">
    <property type="entry name" value="DTDP-4-AMINO-4,6-DIDEOXYGALACTOSE TRANSAMINASE"/>
    <property type="match status" value="1"/>
</dbReference>
<keyword evidence="3" id="KW-0808">Transferase</keyword>
<dbReference type="Pfam" id="PF01041">
    <property type="entry name" value="DegT_DnrJ_EryC1"/>
    <property type="match status" value="1"/>
</dbReference>
<dbReference type="AlphaFoldDB" id="A0A433WDQ1"/>
<dbReference type="Gene3D" id="3.40.640.10">
    <property type="entry name" value="Type I PLP-dependent aspartate aminotransferase-like (Major domain)"/>
    <property type="match status" value="1"/>
</dbReference>
<protein>
    <submittedName>
        <fullName evidence="3">UDP-4-amino-4, 6-dideoxy-N-acetyl-beta-L-altrosamine transaminase</fullName>
        <ecNumber evidence="3">2.6.1.92</ecNumber>
    </submittedName>
</protein>
<keyword evidence="2" id="KW-0663">Pyridoxal phosphate</keyword>
<dbReference type="GO" id="GO:0008483">
    <property type="term" value="F:transaminase activity"/>
    <property type="evidence" value="ECO:0007669"/>
    <property type="project" value="UniProtKB-KW"/>
</dbReference>
<dbReference type="GO" id="GO:0030170">
    <property type="term" value="F:pyridoxal phosphate binding"/>
    <property type="evidence" value="ECO:0007669"/>
    <property type="project" value="TreeGrafter"/>
</dbReference>
<name>A0A433WDQ1_9BACT</name>
<comment type="caution">
    <text evidence="3">The sequence shown here is derived from an EMBL/GenBank/DDBJ whole genome shotgun (WGS) entry which is preliminary data.</text>
</comment>
<evidence type="ECO:0000313" key="4">
    <source>
        <dbReference type="Proteomes" id="UP000281028"/>
    </source>
</evidence>
<sequence>MTNQVHIPYGKQHINEEDLQAVATTLQGDFLTQGPQILAFEKAFAAYVGATYAVAVTSATAALHLSAIALGVKENTRVITTPITFAASANCISYCGGTVTFADIDPQTALIDINAVRKILEAAPKGTYSGIIPVDFAGKAVDLEAFRKLADEYGLWIIEDACHAPGGFFTDSKGQRQLCGNGKFAELSVFSFHPVKHIACGEGGMITTNDKNLYDKLMLLRTHGITKDAEVMEENHGGWYYEMIDLGYNYRLTDFQAALGISQLKRADKGLERRRAIAQRYDAAFNGTAVNTDIGKFDEGNAYHLYVIQVPERKHVYDELKRKGIFAQVHYIPVHTLPYYKRKGFSAGDFPLSEAYYTKCLSLPMYPTLSDEEQDFVISSVLNSLPS</sequence>
<dbReference type="EMBL" id="RIAR02000001">
    <property type="protein sequence ID" value="NSL89778.1"/>
    <property type="molecule type" value="Genomic_DNA"/>
</dbReference>
<dbReference type="Proteomes" id="UP000281028">
    <property type="component" value="Unassembled WGS sequence"/>
</dbReference>
<dbReference type="InterPro" id="IPR015421">
    <property type="entry name" value="PyrdxlP-dep_Trfase_major"/>
</dbReference>
<dbReference type="InterPro" id="IPR015424">
    <property type="entry name" value="PyrdxlP-dep_Trfase"/>
</dbReference>
<dbReference type="CDD" id="cd00616">
    <property type="entry name" value="AHBA_syn"/>
    <property type="match status" value="1"/>
</dbReference>
<dbReference type="PIRSF" id="PIRSF000390">
    <property type="entry name" value="PLP_StrS"/>
    <property type="match status" value="1"/>
</dbReference>
<keyword evidence="3" id="KW-0032">Aminotransferase</keyword>
<dbReference type="InterPro" id="IPR020026">
    <property type="entry name" value="PseC"/>
</dbReference>
<proteinExistence type="inferred from homology"/>
<accession>A0A433WDQ1</accession>
<dbReference type="InterPro" id="IPR015422">
    <property type="entry name" value="PyrdxlP-dep_Trfase_small"/>
</dbReference>
<dbReference type="PANTHER" id="PTHR30244">
    <property type="entry name" value="TRANSAMINASE"/>
    <property type="match status" value="1"/>
</dbReference>
<dbReference type="NCBIfam" id="TIGR03588">
    <property type="entry name" value="PseC"/>
    <property type="match status" value="1"/>
</dbReference>
<dbReference type="Gene3D" id="3.90.1150.10">
    <property type="entry name" value="Aspartate Aminotransferase, domain 1"/>
    <property type="match status" value="1"/>
</dbReference>
<dbReference type="SUPFAM" id="SSF53383">
    <property type="entry name" value="PLP-dependent transferases"/>
    <property type="match status" value="1"/>
</dbReference>